<keyword evidence="2" id="KW-0004">4Fe-4S</keyword>
<dbReference type="eggNOG" id="COG1180">
    <property type="taxonomic scope" value="Bacteria"/>
</dbReference>
<dbReference type="GO" id="GO:0003824">
    <property type="term" value="F:catalytic activity"/>
    <property type="evidence" value="ECO:0007669"/>
    <property type="project" value="InterPro"/>
</dbReference>
<evidence type="ECO:0000313" key="10">
    <source>
        <dbReference type="Proteomes" id="UP000014803"/>
    </source>
</evidence>
<feature type="compositionally biased region" description="Low complexity" evidence="7">
    <location>
        <begin position="32"/>
        <end position="59"/>
    </location>
</feature>
<keyword evidence="6" id="KW-0411">Iron-sulfur</keyword>
<keyword evidence="5" id="KW-0408">Iron</keyword>
<evidence type="ECO:0000256" key="5">
    <source>
        <dbReference type="ARBA" id="ARBA00023004"/>
    </source>
</evidence>
<feature type="region of interest" description="Disordered" evidence="7">
    <location>
        <begin position="1"/>
        <end position="70"/>
    </location>
</feature>
<name>S4XRZ2_SORCE</name>
<dbReference type="InterPro" id="IPR013785">
    <property type="entry name" value="Aldolase_TIM"/>
</dbReference>
<dbReference type="RefSeq" id="WP_020465084.1">
    <property type="nucleotide sequence ID" value="NC_021658.1"/>
</dbReference>
<feature type="domain" description="Radical SAM core" evidence="8">
    <location>
        <begin position="156"/>
        <end position="303"/>
    </location>
</feature>
<protein>
    <recommendedName>
        <fullName evidence="8">Radical SAM core domain-containing protein</fullName>
    </recommendedName>
</protein>
<organism evidence="9 10">
    <name type="scientific">Sorangium cellulosum So0157-2</name>
    <dbReference type="NCBI Taxonomy" id="1254432"/>
    <lineage>
        <taxon>Bacteria</taxon>
        <taxon>Pseudomonadati</taxon>
        <taxon>Myxococcota</taxon>
        <taxon>Polyangia</taxon>
        <taxon>Polyangiales</taxon>
        <taxon>Polyangiaceae</taxon>
        <taxon>Sorangium</taxon>
    </lineage>
</organism>
<dbReference type="KEGG" id="scu:SCE1572_01875"/>
<dbReference type="PATRIC" id="fig|1254432.3.peg.411"/>
<dbReference type="Proteomes" id="UP000014803">
    <property type="component" value="Chromosome"/>
</dbReference>
<dbReference type="HOGENOM" id="CLU_044176_1_0_7"/>
<evidence type="ECO:0000313" key="9">
    <source>
        <dbReference type="EMBL" id="AGP33368.1"/>
    </source>
</evidence>
<dbReference type="InterPro" id="IPR027596">
    <property type="entry name" value="AmmeMemoSam_rS"/>
</dbReference>
<dbReference type="STRING" id="1254432.SCE1572_01875"/>
<dbReference type="SFLD" id="SFLDS00029">
    <property type="entry name" value="Radical_SAM"/>
    <property type="match status" value="1"/>
</dbReference>
<keyword evidence="4" id="KW-0479">Metal-binding</keyword>
<dbReference type="Gene3D" id="3.20.20.70">
    <property type="entry name" value="Aldolase class I"/>
    <property type="match status" value="1"/>
</dbReference>
<sequence length="418" mass="44883">METNGQSAPEAATGDPLDPGCRPHVRVEDLVRGAAPAGERAPADAGAGCAGGERAPAEPGAGGAPGEPLTAKLARRTVPGDLYERGPEEGYLRCTACAHRCVLSPGRAGACGIRFEQDGELRVPFGYVARHYVRSVETNTIFHVRPGARSLTFGMFGCDLRCPYCQNWKVSQALREPEGDGEPIDISAADLVETAVAAGCGVLASAYNEPMITAEWARAVFTEARRRGLVTALISDGNTTPEALAYMRPVTDVFRVDLKGWSADQYRTLGGRVEPVLAAIGEARRLGYWVEVVTLVVPGFNDKAAGLRALGAEIARVDPDIPWHLNAFYPRYKMRDRLTTDPAFLVDVAGVAYARGMRYVYVSNVADRVRELSHTRCPGCYEVVVRRFNYETQEVLLSGGACPACGTRVPGLWGPAAA</sequence>
<dbReference type="PANTHER" id="PTHR30352:SF5">
    <property type="entry name" value="PYRUVATE FORMATE-LYASE 1-ACTIVATING ENZYME"/>
    <property type="match status" value="1"/>
</dbReference>
<dbReference type="PANTHER" id="PTHR30352">
    <property type="entry name" value="PYRUVATE FORMATE-LYASE-ACTIVATING ENZYME"/>
    <property type="match status" value="1"/>
</dbReference>
<comment type="cofactor">
    <cofactor evidence="1">
        <name>[4Fe-4S] cluster</name>
        <dbReference type="ChEBI" id="CHEBI:49883"/>
    </cofactor>
</comment>
<dbReference type="Pfam" id="PF04055">
    <property type="entry name" value="Radical_SAM"/>
    <property type="match status" value="1"/>
</dbReference>
<gene>
    <name evidence="9" type="ORF">SCE1572_01875</name>
</gene>
<dbReference type="InterPro" id="IPR007197">
    <property type="entry name" value="rSAM"/>
</dbReference>
<keyword evidence="3" id="KW-0949">S-adenosyl-L-methionine</keyword>
<reference evidence="9 10" key="1">
    <citation type="journal article" date="2013" name="Sci. Rep.">
        <title>Extraordinary expansion of a Sorangium cellulosum genome from an alkaline milieu.</title>
        <authorList>
            <person name="Han K."/>
            <person name="Li Z.F."/>
            <person name="Peng R."/>
            <person name="Zhu L.P."/>
            <person name="Zhou T."/>
            <person name="Wang L.G."/>
            <person name="Li S.G."/>
            <person name="Zhang X.B."/>
            <person name="Hu W."/>
            <person name="Wu Z.H."/>
            <person name="Qin N."/>
            <person name="Li Y.Z."/>
        </authorList>
    </citation>
    <scope>NUCLEOTIDE SEQUENCE [LARGE SCALE GENOMIC DNA]</scope>
    <source>
        <strain evidence="9 10">So0157-2</strain>
    </source>
</reference>
<accession>S4XRZ2</accession>
<evidence type="ECO:0000256" key="1">
    <source>
        <dbReference type="ARBA" id="ARBA00001966"/>
    </source>
</evidence>
<evidence type="ECO:0000256" key="6">
    <source>
        <dbReference type="ARBA" id="ARBA00023014"/>
    </source>
</evidence>
<dbReference type="EMBL" id="CP003969">
    <property type="protein sequence ID" value="AGP33368.1"/>
    <property type="molecule type" value="Genomic_DNA"/>
</dbReference>
<evidence type="ECO:0000256" key="3">
    <source>
        <dbReference type="ARBA" id="ARBA00022691"/>
    </source>
</evidence>
<dbReference type="GO" id="GO:0051539">
    <property type="term" value="F:4 iron, 4 sulfur cluster binding"/>
    <property type="evidence" value="ECO:0007669"/>
    <property type="project" value="UniProtKB-KW"/>
</dbReference>
<evidence type="ECO:0000259" key="8">
    <source>
        <dbReference type="Pfam" id="PF04055"/>
    </source>
</evidence>
<dbReference type="InterPro" id="IPR034457">
    <property type="entry name" value="Organic_radical-activating"/>
</dbReference>
<dbReference type="InterPro" id="IPR058240">
    <property type="entry name" value="rSAM_sf"/>
</dbReference>
<dbReference type="CDD" id="cd01335">
    <property type="entry name" value="Radical_SAM"/>
    <property type="match status" value="1"/>
</dbReference>
<evidence type="ECO:0000256" key="7">
    <source>
        <dbReference type="SAM" id="MobiDB-lite"/>
    </source>
</evidence>
<evidence type="ECO:0000256" key="4">
    <source>
        <dbReference type="ARBA" id="ARBA00022723"/>
    </source>
</evidence>
<dbReference type="AlphaFoldDB" id="S4XRZ2"/>
<evidence type="ECO:0000256" key="2">
    <source>
        <dbReference type="ARBA" id="ARBA00022485"/>
    </source>
</evidence>
<dbReference type="GO" id="GO:0046872">
    <property type="term" value="F:metal ion binding"/>
    <property type="evidence" value="ECO:0007669"/>
    <property type="project" value="UniProtKB-KW"/>
</dbReference>
<proteinExistence type="predicted"/>
<dbReference type="SFLD" id="SFLDG01101">
    <property type="entry name" value="Uncharacterised_Radical_SAM_Su"/>
    <property type="match status" value="1"/>
</dbReference>
<dbReference type="SUPFAM" id="SSF102114">
    <property type="entry name" value="Radical SAM enzymes"/>
    <property type="match status" value="1"/>
</dbReference>